<evidence type="ECO:0000313" key="11">
    <source>
        <dbReference type="Proteomes" id="UP000093309"/>
    </source>
</evidence>
<comment type="subcellular location">
    <subcellularLocation>
        <location evidence="1">Cell inner membrane</location>
        <topology evidence="1">Multi-pass membrane protein</topology>
    </subcellularLocation>
</comment>
<keyword evidence="5 8" id="KW-0812">Transmembrane</keyword>
<feature type="domain" description="Major facilitator superfamily (MFS) profile" evidence="9">
    <location>
        <begin position="1"/>
        <end position="188"/>
    </location>
</feature>
<protein>
    <submittedName>
        <fullName evidence="10">MFS transporter</fullName>
    </submittedName>
</protein>
<dbReference type="Pfam" id="PF12832">
    <property type="entry name" value="MFS_1_like"/>
    <property type="match status" value="1"/>
</dbReference>
<dbReference type="PIRSF" id="PIRSF004925">
    <property type="entry name" value="HcaT"/>
    <property type="match status" value="1"/>
</dbReference>
<dbReference type="InterPro" id="IPR036259">
    <property type="entry name" value="MFS_trans_sf"/>
</dbReference>
<feature type="transmembrane region" description="Helical" evidence="8">
    <location>
        <begin position="208"/>
        <end position="224"/>
    </location>
</feature>
<feature type="transmembrane region" description="Helical" evidence="8">
    <location>
        <begin position="50"/>
        <end position="69"/>
    </location>
</feature>
<dbReference type="GO" id="GO:0015528">
    <property type="term" value="F:lactose:proton symporter activity"/>
    <property type="evidence" value="ECO:0007669"/>
    <property type="project" value="TreeGrafter"/>
</dbReference>
<feature type="transmembrane region" description="Helical" evidence="8">
    <location>
        <begin position="244"/>
        <end position="261"/>
    </location>
</feature>
<feature type="transmembrane region" description="Helical" evidence="8">
    <location>
        <begin position="164"/>
        <end position="184"/>
    </location>
</feature>
<dbReference type="GO" id="GO:0005886">
    <property type="term" value="C:plasma membrane"/>
    <property type="evidence" value="ECO:0007669"/>
    <property type="project" value="UniProtKB-SubCell"/>
</dbReference>
<evidence type="ECO:0000313" key="10">
    <source>
        <dbReference type="EMBL" id="OCT11951.1"/>
    </source>
</evidence>
<reference evidence="11" key="1">
    <citation type="submission" date="2016-05" db="EMBL/GenBank/DDBJ databases">
        <title>Paenibacillus oryzae. sp. nov., isolated from the rice root.</title>
        <authorList>
            <person name="Zhang J."/>
            <person name="Zhang X."/>
        </authorList>
    </citation>
    <scope>NUCLEOTIDE SEQUENCE [LARGE SCALE GENOMIC DNA]</scope>
    <source>
        <strain evidence="11">KCTC13222</strain>
    </source>
</reference>
<name>A0A1C0ZV17_9BACL</name>
<dbReference type="EMBL" id="LYPC01000027">
    <property type="protein sequence ID" value="OCT11951.1"/>
    <property type="molecule type" value="Genomic_DNA"/>
</dbReference>
<dbReference type="GO" id="GO:0030395">
    <property type="term" value="F:lactose binding"/>
    <property type="evidence" value="ECO:0007669"/>
    <property type="project" value="TreeGrafter"/>
</dbReference>
<feature type="transmembrane region" description="Helical" evidence="8">
    <location>
        <begin position="296"/>
        <end position="313"/>
    </location>
</feature>
<keyword evidence="11" id="KW-1185">Reference proteome</keyword>
<evidence type="ECO:0000256" key="3">
    <source>
        <dbReference type="ARBA" id="ARBA00022475"/>
    </source>
</evidence>
<dbReference type="PANTHER" id="PTHR23522:SF10">
    <property type="entry name" value="3-PHENYLPROPIONIC ACID TRANSPORTER-RELATED"/>
    <property type="match status" value="1"/>
</dbReference>
<dbReference type="InterPro" id="IPR020846">
    <property type="entry name" value="MFS_dom"/>
</dbReference>
<dbReference type="AlphaFoldDB" id="A0A1C0ZV17"/>
<feature type="transmembrane region" description="Helical" evidence="8">
    <location>
        <begin position="81"/>
        <end position="113"/>
    </location>
</feature>
<organism evidence="10 11">
    <name type="scientific">Paenibacillus pectinilyticus</name>
    <dbReference type="NCBI Taxonomy" id="512399"/>
    <lineage>
        <taxon>Bacteria</taxon>
        <taxon>Bacillati</taxon>
        <taxon>Bacillota</taxon>
        <taxon>Bacilli</taxon>
        <taxon>Bacillales</taxon>
        <taxon>Paenibacillaceae</taxon>
        <taxon>Paenibacillus</taxon>
    </lineage>
</organism>
<keyword evidence="7 8" id="KW-0472">Membrane</keyword>
<evidence type="ECO:0000259" key="9">
    <source>
        <dbReference type="PROSITE" id="PS50850"/>
    </source>
</evidence>
<evidence type="ECO:0000256" key="8">
    <source>
        <dbReference type="SAM" id="Phobius"/>
    </source>
</evidence>
<dbReference type="PROSITE" id="PS50850">
    <property type="entry name" value="MFS"/>
    <property type="match status" value="2"/>
</dbReference>
<sequence>MLVSKLDSVQKNDLLLKLFTLAFFMTMGIVVTFFPLYFDYKGYSKIQIGLLYAIGPLIGIATNLLWGFLSDRFQTVKKIMIILIIGQFVTAILVFTAGWFSLLYVCLAAFFFFQQPVNSLNDSQVMLHIRSSGKSYASFRAWGSIGFALSAGVFGIILRVYGTGLMPVLLFITISCTLIILFLLKDVRQGGKKMAFGGMVSIIRSKKFIWFLFLVIIMSVSHRFNDGFLALYMRQLGASDSLIGYAWMTSALSEIPVFFFLSKHGHRFKELPLLAFAGVIYAFRFVMMSFIQDPAWVIGVQLLHSLTFGVFLFTANRYMSQIIPDEYRSSGQAIFAVAWSSIAGLISGTLGGWIYNAAGGSTVYIIAACLSIAAAIGFLCTYLFQNEDGLPRRSS</sequence>
<keyword evidence="4" id="KW-0997">Cell inner membrane</keyword>
<feature type="transmembrane region" description="Helical" evidence="8">
    <location>
        <begin position="273"/>
        <end position="290"/>
    </location>
</feature>
<dbReference type="Proteomes" id="UP000093309">
    <property type="component" value="Unassembled WGS sequence"/>
</dbReference>
<evidence type="ECO:0000256" key="1">
    <source>
        <dbReference type="ARBA" id="ARBA00004429"/>
    </source>
</evidence>
<feature type="transmembrane region" description="Helical" evidence="8">
    <location>
        <begin position="139"/>
        <end position="158"/>
    </location>
</feature>
<dbReference type="PANTHER" id="PTHR23522">
    <property type="entry name" value="BLL5896 PROTEIN"/>
    <property type="match status" value="1"/>
</dbReference>
<dbReference type="Gene3D" id="1.20.1250.20">
    <property type="entry name" value="MFS general substrate transporter like domains"/>
    <property type="match status" value="2"/>
</dbReference>
<feature type="domain" description="Major facilitator superfamily (MFS) profile" evidence="9">
    <location>
        <begin position="199"/>
        <end position="395"/>
    </location>
</feature>
<keyword evidence="3" id="KW-1003">Cell membrane</keyword>
<evidence type="ECO:0000256" key="7">
    <source>
        <dbReference type="ARBA" id="ARBA00023136"/>
    </source>
</evidence>
<keyword evidence="2" id="KW-0813">Transport</keyword>
<dbReference type="STRING" id="512399.A8709_29250"/>
<feature type="transmembrane region" description="Helical" evidence="8">
    <location>
        <begin position="333"/>
        <end position="355"/>
    </location>
</feature>
<keyword evidence="6 8" id="KW-1133">Transmembrane helix</keyword>
<evidence type="ECO:0000256" key="6">
    <source>
        <dbReference type="ARBA" id="ARBA00022989"/>
    </source>
</evidence>
<evidence type="ECO:0000256" key="5">
    <source>
        <dbReference type="ARBA" id="ARBA00022692"/>
    </source>
</evidence>
<evidence type="ECO:0000256" key="4">
    <source>
        <dbReference type="ARBA" id="ARBA00022519"/>
    </source>
</evidence>
<dbReference type="InterPro" id="IPR024989">
    <property type="entry name" value="MFS_assoc_dom"/>
</dbReference>
<gene>
    <name evidence="10" type="ORF">A8709_29250</name>
</gene>
<evidence type="ECO:0000256" key="2">
    <source>
        <dbReference type="ARBA" id="ARBA00022448"/>
    </source>
</evidence>
<feature type="transmembrane region" description="Helical" evidence="8">
    <location>
        <begin position="361"/>
        <end position="384"/>
    </location>
</feature>
<comment type="caution">
    <text evidence="10">The sequence shown here is derived from an EMBL/GenBank/DDBJ whole genome shotgun (WGS) entry which is preliminary data.</text>
</comment>
<feature type="transmembrane region" description="Helical" evidence="8">
    <location>
        <begin position="14"/>
        <end position="38"/>
    </location>
</feature>
<accession>A0A1C0ZV17</accession>
<dbReference type="InterPro" id="IPR026032">
    <property type="entry name" value="HcaT-like"/>
</dbReference>
<dbReference type="SUPFAM" id="SSF103473">
    <property type="entry name" value="MFS general substrate transporter"/>
    <property type="match status" value="1"/>
</dbReference>
<proteinExistence type="predicted"/>